<organism evidence="1 2">
    <name type="scientific">Trifolium pratense</name>
    <name type="common">Red clover</name>
    <dbReference type="NCBI Taxonomy" id="57577"/>
    <lineage>
        <taxon>Eukaryota</taxon>
        <taxon>Viridiplantae</taxon>
        <taxon>Streptophyta</taxon>
        <taxon>Embryophyta</taxon>
        <taxon>Tracheophyta</taxon>
        <taxon>Spermatophyta</taxon>
        <taxon>Magnoliopsida</taxon>
        <taxon>eudicotyledons</taxon>
        <taxon>Gunneridae</taxon>
        <taxon>Pentapetalae</taxon>
        <taxon>rosids</taxon>
        <taxon>fabids</taxon>
        <taxon>Fabales</taxon>
        <taxon>Fabaceae</taxon>
        <taxon>Papilionoideae</taxon>
        <taxon>50 kb inversion clade</taxon>
        <taxon>NPAAA clade</taxon>
        <taxon>Hologalegina</taxon>
        <taxon>IRL clade</taxon>
        <taxon>Trifolieae</taxon>
        <taxon>Trifolium</taxon>
    </lineage>
</organism>
<evidence type="ECO:0000313" key="2">
    <source>
        <dbReference type="Proteomes" id="UP001177021"/>
    </source>
</evidence>
<keyword evidence="2" id="KW-1185">Reference proteome</keyword>
<reference evidence="1" key="1">
    <citation type="submission" date="2023-10" db="EMBL/GenBank/DDBJ databases">
        <authorList>
            <person name="Rodriguez Cubillos JULIANA M."/>
            <person name="De Vega J."/>
        </authorList>
    </citation>
    <scope>NUCLEOTIDE SEQUENCE</scope>
</reference>
<protein>
    <submittedName>
        <fullName evidence="1">Uncharacterized protein</fullName>
    </submittedName>
</protein>
<comment type="caution">
    <text evidence="1">The sequence shown here is derived from an EMBL/GenBank/DDBJ whole genome shotgun (WGS) entry which is preliminary data.</text>
</comment>
<gene>
    <name evidence="1" type="ORF">MILVUS5_LOCUS10745</name>
</gene>
<dbReference type="EMBL" id="CASHSV030000024">
    <property type="protein sequence ID" value="CAJ2640991.1"/>
    <property type="molecule type" value="Genomic_DNA"/>
</dbReference>
<accession>A0ACB0J9V1</accession>
<dbReference type="Proteomes" id="UP001177021">
    <property type="component" value="Unassembled WGS sequence"/>
</dbReference>
<name>A0ACB0J9V1_TRIPR</name>
<proteinExistence type="predicted"/>
<sequence length="1834" mass="206972">MTRSAGQFQLVLPDPEIERTLHARKRLNRANSVHSSNIDSNPISDSEPDYLHNLFASDSELDFEMADNRTLRQLAAPDVNYNGLCIEYDAAAVPFELKSGLIHLLPKFSGLAGEDPHKHLKEFQVVCSTPLKPEGITEDHIKLRAFPFSLQGAAKDWIYYLEPNSIASWTALKKVFLERYFPASRAASIRKEICGVRQGNESLTEYWERFKHLVSSCPQHQITEQLLIQYFYEGLLPMDRNILDAASGGALVDKTPAAAKALIENMSLNSQQFTTRDNSVQSVNQMQVSSNKALETRLDDLTTLVKQLALVKPQTTTLCGICTSPEHPTDTCPILRDESITELPQAYAANLYNQNKYNNTPDLSINKYHPSWRNHPNLRYGNPQTSQQQNQPQATASTHSGPSLEDLVKQMSVNNLQFQQRTDASIQTLNTQMGQLATQLNNMQAQGSNQLPAQTVVNPNGPNANVSTISLRSGKVIEPAPEKGKKIIEVTSELSPSELSPAVVETEKNKEKEYVPPVPFPHRVLKNKRIEEEDKEREILDVFRKVAVNIPLLDVIKQVPKYAKFLKDLCTNKRRIKGSERVNLGRNISAFIQPKQPKQSSEGVVGEQNVSALTTQVLPQKQKDPGTFAIPCTIGDSKFENCMLDLGAGINVMPTSVYNNLCLGPLQHTGLIIQLANRSNARPAGVVEDVLVQVNDLIFPADFYILDMEGETRTSRAPIILGRPFMKMAKTKIDVDDGTMSMEFGDIVAKFNIFDAMKHPLEEHSVFHIELISGLVDDTCSELFSIDFPSLAGFDDIYLCSELCSDCTDTNLCVVCAEIDAALQADTFPTSEIVTDEAVFAVDALDIPAAPSIPSIEQPPSLELKVLPENLKYAYLESNEKLPVIISSNLDFDQEHKLLQVLKKHKKAIGWTLADLPGISPSMCMHRILLEDGSKTVRQPQRRLNPLILDVVKKEVTKLLQAGIIYPISDSKWVSPVQVVPKKSGLTVVKNEKNELVPTRVQNSWRVCIDYRRLNQATRKDHFPLPFIDQMLERLAGKSHYCFLDGFSGYFQIHIAPEDQEKTTFTCPFGTFAYRRMPFGLCNAPGTFQRCMISIFSDFIENCMEVFMDDFTVYGSSFDACLNSLNLILERCIETNLVLNYEKCHFMVRQGIVLGHIISEKGISVDPAKIDVISTLPYPSCVREIRSFLGHAGFYRRFIKDFSKIALPLSNLLKNDVTFSFDDKCKQAFDFLKKALTSAPIIQPPDWTLPFELMCDASNYAVGAVLAQRIDKAAHVIYYASRTLDSAQSNYTTTEKELLAIVFALDKFISYLLGSKVVVFTDHAALKYLLKKPDAKPRLIRWMLLLQEFNVEIKDKSGAENLVADHLSRIERDEDPFPIQDDFPDEQLFLLHGITPWFADIVNFLVAGVFPTGASRSQVHKLKSDAKYYVWDDPYLWKFGSDQVIRRCVPDNEIESILKFSHASQVGGHFGPQRTARKVLDSGFYWPTIFKDAYETYRTCKECQIAGTNITRKSEMPQQPMLFCEVFDVWGIDFMGPFPVSFGFLYILLAVDYVSKWVEAIPTRTNDSRVVADFVRSNIFCRFGIPRAIISDQGTHFCNRTMEALLRKYGVVHRVSTAYHPQTNGQAEISNREIKQVLEKMVQPNRKDWSRRLEDALWAQRTAFKTPIGMSPYRLVFGKACHLPVEVEHRAYWAVKSCNFELQQAGIERKLQLQQLEELRLEAYESSRIYKEKTKHFHDKMISRKEFSVGQQVLLFNSRLKLMAGKLRSKWIGPFVVTNVFPSSAIEIKSTGTGKVFKVNGQRLKLFHDSSMPNIAPVEELSLDEPSYTPAATP</sequence>
<evidence type="ECO:0000313" key="1">
    <source>
        <dbReference type="EMBL" id="CAJ2640991.1"/>
    </source>
</evidence>